<protein>
    <submittedName>
        <fullName evidence="1">Uncharacterized protein</fullName>
    </submittedName>
</protein>
<gene>
    <name evidence="1" type="ORF">CALMAC_LOCUS13577</name>
</gene>
<dbReference type="Proteomes" id="UP000410492">
    <property type="component" value="Unassembled WGS sequence"/>
</dbReference>
<dbReference type="AlphaFoldDB" id="A0A653D1D4"/>
<keyword evidence="2" id="KW-1185">Reference proteome</keyword>
<name>A0A653D1D4_CALMS</name>
<organism evidence="1 2">
    <name type="scientific">Callosobruchus maculatus</name>
    <name type="common">Southern cowpea weevil</name>
    <name type="synonym">Pulse bruchid</name>
    <dbReference type="NCBI Taxonomy" id="64391"/>
    <lineage>
        <taxon>Eukaryota</taxon>
        <taxon>Metazoa</taxon>
        <taxon>Ecdysozoa</taxon>
        <taxon>Arthropoda</taxon>
        <taxon>Hexapoda</taxon>
        <taxon>Insecta</taxon>
        <taxon>Pterygota</taxon>
        <taxon>Neoptera</taxon>
        <taxon>Endopterygota</taxon>
        <taxon>Coleoptera</taxon>
        <taxon>Polyphaga</taxon>
        <taxon>Cucujiformia</taxon>
        <taxon>Chrysomeloidea</taxon>
        <taxon>Chrysomelidae</taxon>
        <taxon>Bruchinae</taxon>
        <taxon>Bruchini</taxon>
        <taxon>Callosobruchus</taxon>
    </lineage>
</organism>
<evidence type="ECO:0000313" key="2">
    <source>
        <dbReference type="Proteomes" id="UP000410492"/>
    </source>
</evidence>
<sequence length="27" mass="3255">MGFHPQRIRTFSMVTSLIEENEDWRSS</sequence>
<reference evidence="1 2" key="1">
    <citation type="submission" date="2019-01" db="EMBL/GenBank/DDBJ databases">
        <authorList>
            <person name="Sayadi A."/>
        </authorList>
    </citation>
    <scope>NUCLEOTIDE SEQUENCE [LARGE SCALE GENOMIC DNA]</scope>
</reference>
<evidence type="ECO:0000313" key="1">
    <source>
        <dbReference type="EMBL" id="VEN53934.1"/>
    </source>
</evidence>
<accession>A0A653D1D4</accession>
<proteinExistence type="predicted"/>
<dbReference type="EMBL" id="CAACVG010009701">
    <property type="protein sequence ID" value="VEN53934.1"/>
    <property type="molecule type" value="Genomic_DNA"/>
</dbReference>